<keyword evidence="2" id="KW-1185">Reference proteome</keyword>
<dbReference type="Proteomes" id="UP000604046">
    <property type="component" value="Unassembled WGS sequence"/>
</dbReference>
<reference evidence="1" key="1">
    <citation type="submission" date="2021-02" db="EMBL/GenBank/DDBJ databases">
        <authorList>
            <person name="Dougan E. K."/>
            <person name="Rhodes N."/>
            <person name="Thang M."/>
            <person name="Chan C."/>
        </authorList>
    </citation>
    <scope>NUCLEOTIDE SEQUENCE</scope>
</reference>
<sequence>MTWSDPVRVVLQGVPAQPDSPNAILWSLEQPPKRRRIWVGTQKRMQGRTRDCQYHLSEDTKRVVLRLRKVYDTFSAGSWAAFLDVRTGRHFGDCLAWPHILTELQGAWRSDDEEPIEVVGDQVVWPRGSRDVLIVDGGTDTFTLRQTGDGNKVPCEEFHGFYERQSHRVRWDDGDTWSRIPGLALSRKEAGREALPLEYDKQLARWVPWLPAEELRRETLHWLPPLDADVGVRVSIVSDEPEDTAFADEVPLHISSLSGPLNELKRQLLSSLTEEEDDQEDGKNAEELVLADFDALPVELLRRCRVCALSSAEAGISAGSSHLAESLLALRRGEPLSRGNEAAACGGLARWLQWLRCFLAPCARKNVDAALASLKERQFRSSKEALTLSASEVAQLQSERQSFLQAAGASRSELAWQSPWVIIERLLFDIERRLRHLWLLVTPLLADGCGHGRTSSFGIKFGRVPAAGDSVEALQEMLEFMSMERLEVPDLEVPEGWRVTARPATSRFDPGEDDQKITIDSWDGTTLRWTVDAKKFFALGGDNIAALQEVRMMCGMPMPEGSYFQARKDFRGRT</sequence>
<dbReference type="EMBL" id="CAJNDS010002657">
    <property type="protein sequence ID" value="CAE7557897.1"/>
    <property type="molecule type" value="Genomic_DNA"/>
</dbReference>
<protein>
    <submittedName>
        <fullName evidence="1">Uncharacterized protein</fullName>
    </submittedName>
</protein>
<organism evidence="1 2">
    <name type="scientific">Symbiodinium natans</name>
    <dbReference type="NCBI Taxonomy" id="878477"/>
    <lineage>
        <taxon>Eukaryota</taxon>
        <taxon>Sar</taxon>
        <taxon>Alveolata</taxon>
        <taxon>Dinophyceae</taxon>
        <taxon>Suessiales</taxon>
        <taxon>Symbiodiniaceae</taxon>
        <taxon>Symbiodinium</taxon>
    </lineage>
</organism>
<proteinExistence type="predicted"/>
<evidence type="ECO:0000313" key="1">
    <source>
        <dbReference type="EMBL" id="CAE7557897.1"/>
    </source>
</evidence>
<gene>
    <name evidence="1" type="ORF">SNAT2548_LOCUS31402</name>
</gene>
<dbReference type="AlphaFoldDB" id="A0A812UA89"/>
<evidence type="ECO:0000313" key="2">
    <source>
        <dbReference type="Proteomes" id="UP000604046"/>
    </source>
</evidence>
<comment type="caution">
    <text evidence="1">The sequence shown here is derived from an EMBL/GenBank/DDBJ whole genome shotgun (WGS) entry which is preliminary data.</text>
</comment>
<dbReference type="OrthoDB" id="10565081at2759"/>
<accession>A0A812UA89</accession>
<name>A0A812UA89_9DINO</name>